<dbReference type="PROSITE" id="PS00455">
    <property type="entry name" value="AMP_BINDING"/>
    <property type="match status" value="1"/>
</dbReference>
<reference evidence="3" key="2">
    <citation type="journal article" date="2022" name="Elife">
        <title>Obligate sexual reproduction of a homothallic fungus closely related to the Cryptococcus pathogenic species complex.</title>
        <authorList>
            <person name="Passer A.R."/>
            <person name="Clancey S.A."/>
            <person name="Shea T."/>
            <person name="David-Palma M."/>
            <person name="Averette A.F."/>
            <person name="Boekhout T."/>
            <person name="Porcel B.M."/>
            <person name="Nowrousian M."/>
            <person name="Cuomo C.A."/>
            <person name="Sun S."/>
            <person name="Heitman J."/>
            <person name="Coelho M.A."/>
        </authorList>
    </citation>
    <scope>NUCLEOTIDE SEQUENCE</scope>
    <source>
        <strain evidence="3">CBS 7841</strain>
    </source>
</reference>
<dbReference type="Gene3D" id="3.30.300.30">
    <property type="match status" value="1"/>
</dbReference>
<evidence type="ECO:0000256" key="2">
    <source>
        <dbReference type="ARBA" id="ARBA00022598"/>
    </source>
</evidence>
<dbReference type="AlphaFoldDB" id="A0A1E3I9I3"/>
<keyword evidence="4" id="KW-1185">Reference proteome</keyword>
<dbReference type="SUPFAM" id="SSF56801">
    <property type="entry name" value="Acetyl-CoA synthetase-like"/>
    <property type="match status" value="1"/>
</dbReference>
<accession>A0A1E3I9I3</accession>
<name>A0A1E3I9I3_9TREE</name>
<dbReference type="InterPro" id="IPR020845">
    <property type="entry name" value="AMP-binding_CS"/>
</dbReference>
<dbReference type="Pfam" id="PF13193">
    <property type="entry name" value="AMP-binding_C"/>
    <property type="match status" value="1"/>
</dbReference>
<dbReference type="RefSeq" id="XP_066071240.1">
    <property type="nucleotide sequence ID" value="XM_066215143.1"/>
</dbReference>
<dbReference type="GO" id="GO:0016405">
    <property type="term" value="F:CoA-ligase activity"/>
    <property type="evidence" value="ECO:0007669"/>
    <property type="project" value="TreeGrafter"/>
</dbReference>
<reference evidence="3" key="1">
    <citation type="submission" date="2016-06" db="EMBL/GenBank/DDBJ databases">
        <authorList>
            <person name="Cuomo C."/>
            <person name="Litvintseva A."/>
            <person name="Heitman J."/>
            <person name="Chen Y."/>
            <person name="Sun S."/>
            <person name="Springer D."/>
            <person name="Dromer F."/>
            <person name="Young S."/>
            <person name="Zeng Q."/>
            <person name="Chapman S."/>
            <person name="Gujja S."/>
            <person name="Saif S."/>
            <person name="Birren B."/>
        </authorList>
    </citation>
    <scope>NUCLEOTIDE SEQUENCE</scope>
    <source>
        <strain evidence="3">CBS 7841</strain>
    </source>
</reference>
<organism evidence="3 4">
    <name type="scientific">Cryptococcus depauperatus CBS 7841</name>
    <dbReference type="NCBI Taxonomy" id="1295531"/>
    <lineage>
        <taxon>Eukaryota</taxon>
        <taxon>Fungi</taxon>
        <taxon>Dikarya</taxon>
        <taxon>Basidiomycota</taxon>
        <taxon>Agaricomycotina</taxon>
        <taxon>Tremellomycetes</taxon>
        <taxon>Tremellales</taxon>
        <taxon>Cryptococcaceae</taxon>
        <taxon>Cryptococcus</taxon>
    </lineage>
</organism>
<evidence type="ECO:0000313" key="3">
    <source>
        <dbReference type="EMBL" id="WVN90540.1"/>
    </source>
</evidence>
<dbReference type="GeneID" id="91089987"/>
<evidence type="ECO:0000313" key="4">
    <source>
        <dbReference type="Proteomes" id="UP000094043"/>
    </source>
</evidence>
<reference evidence="3" key="3">
    <citation type="submission" date="2024-01" db="EMBL/GenBank/DDBJ databases">
        <authorList>
            <person name="Coelho M.A."/>
            <person name="David-Palma M."/>
            <person name="Shea T."/>
            <person name="Sun S."/>
            <person name="Cuomo C.A."/>
            <person name="Heitman J."/>
        </authorList>
    </citation>
    <scope>NUCLEOTIDE SEQUENCE</scope>
    <source>
        <strain evidence="3">CBS 7841</strain>
    </source>
</reference>
<dbReference type="Gene3D" id="3.40.50.12780">
    <property type="entry name" value="N-terminal domain of ligase-like"/>
    <property type="match status" value="1"/>
</dbReference>
<evidence type="ECO:0000256" key="1">
    <source>
        <dbReference type="ARBA" id="ARBA00006432"/>
    </source>
</evidence>
<proteinExistence type="inferred from homology"/>
<sequence length="573" mass="63037">MDQVYTSSLPVPELPKTLIFDYLFPRTKRYNYYPAPVANPDGTKKAFIDGLSGRAVTRDEVEEQALALAGGLKKIGIMAGDVVCILGMNSLEWVNALLGCQALGAIASPANYAYTPTELLHQLRDSTSESIFIQPDLVHVLLQALELDSSYNLPESRIFLLCPSDAKPSKLNHLKCNEDLWELGRKVDGRMSWQDGDETKTAYLCYSSGTTGKAKGVETSHYNMTSQIQAVCCSYEPMTDNDVVLGVLPFSHIYGLTMNIHYSIAVNGTMVILARFEELSVLKAVEKYKITWSLVVPPMILALLHSPNMQKYNISSLRGFQSGAAPLSSNLIEAFQKKYPRIGITQGYGLTETTPVINVMTLDEGKGHKGCIGKLIPTYQARLIDLETGRDAAKGERGEFWVKGPSVMKGYWRNREATVNTFEDGWFKTGDVAVVDDEGFFSIVDRVKELVKYKGFQVPPAELEALLLRHPAVADVGVIGIYSEAQATELPRAYIVPRGGLSSLSSQAQRELSKYIHDWAASQVANHKKLRGGVILIDAIPKSPSGKILRKDLRALAKKEAQDAVAAGREAKL</sequence>
<dbReference type="OrthoDB" id="1898221at2759"/>
<dbReference type="VEuPathDB" id="FungiDB:L203_04916"/>
<dbReference type="InterPro" id="IPR042099">
    <property type="entry name" value="ANL_N_sf"/>
</dbReference>
<dbReference type="KEGG" id="cdep:91089987"/>
<gene>
    <name evidence="3" type="ORF">L203_105778</name>
</gene>
<dbReference type="InterPro" id="IPR045851">
    <property type="entry name" value="AMP-bd_C_sf"/>
</dbReference>
<dbReference type="CDD" id="cd05911">
    <property type="entry name" value="Firefly_Luc_like"/>
    <property type="match status" value="1"/>
</dbReference>
<protein>
    <submittedName>
        <fullName evidence="3">Uncharacterized protein</fullName>
    </submittedName>
</protein>
<dbReference type="InterPro" id="IPR000873">
    <property type="entry name" value="AMP-dep_synth/lig_dom"/>
</dbReference>
<dbReference type="InterPro" id="IPR025110">
    <property type="entry name" value="AMP-bd_C"/>
</dbReference>
<dbReference type="PANTHER" id="PTHR24096">
    <property type="entry name" value="LONG-CHAIN-FATTY-ACID--COA LIGASE"/>
    <property type="match status" value="1"/>
</dbReference>
<comment type="similarity">
    <text evidence="1">Belongs to the ATP-dependent AMP-binding enzyme family.</text>
</comment>
<dbReference type="Proteomes" id="UP000094043">
    <property type="component" value="Chromosome 7"/>
</dbReference>
<keyword evidence="2" id="KW-0436">Ligase</keyword>
<dbReference type="EMBL" id="CP143790">
    <property type="protein sequence ID" value="WVN90540.1"/>
    <property type="molecule type" value="Genomic_DNA"/>
</dbReference>
<dbReference type="Pfam" id="PF00501">
    <property type="entry name" value="AMP-binding"/>
    <property type="match status" value="1"/>
</dbReference>
<dbReference type="PANTHER" id="PTHR24096:SF149">
    <property type="entry name" value="AMP-BINDING DOMAIN-CONTAINING PROTEIN-RELATED"/>
    <property type="match status" value="1"/>
</dbReference>